<organism evidence="1 2">
    <name type="scientific">Burkholderia glumae</name>
    <name type="common">Pseudomonas glumae</name>
    <dbReference type="NCBI Taxonomy" id="337"/>
    <lineage>
        <taxon>Bacteria</taxon>
        <taxon>Pseudomonadati</taxon>
        <taxon>Pseudomonadota</taxon>
        <taxon>Betaproteobacteria</taxon>
        <taxon>Burkholderiales</taxon>
        <taxon>Burkholderiaceae</taxon>
        <taxon>Burkholderia</taxon>
    </lineage>
</organism>
<proteinExistence type="predicted"/>
<gene>
    <name evidence="1" type="ORF">NFI99_04555</name>
</gene>
<dbReference type="Proteomes" id="UP001056386">
    <property type="component" value="Chromosome 2"/>
</dbReference>
<accession>A0ABY5B9M8</accession>
<reference evidence="1" key="1">
    <citation type="submission" date="2022-06" db="EMBL/GenBank/DDBJ databases">
        <title>Draft genome sequence of Burkholderia glumae strain GR20004 isolated from rice panicle showing bacterial panicle blight.</title>
        <authorList>
            <person name="Choi S.Y."/>
            <person name="Lee Y.H."/>
        </authorList>
    </citation>
    <scope>NUCLEOTIDE SEQUENCE</scope>
    <source>
        <strain evidence="1">GR20004</strain>
    </source>
</reference>
<evidence type="ECO:0000313" key="1">
    <source>
        <dbReference type="EMBL" id="USS43726.1"/>
    </source>
</evidence>
<dbReference type="NCBIfam" id="NF047561">
    <property type="entry name" value="orf58_phage_fam"/>
    <property type="match status" value="1"/>
</dbReference>
<sequence>MTEQFGRKFSLIVGEDAGDALDFSDLRVKFDIKRGDRETPNSAFLQIYNLSDSTSKRVEKEFTRIVIQAGYPGNFSIVFDGEIKQIWRGRDSPTDTFLNVLAADGDSGYCFAKVIHTLAAGWTYQDLVNTALQAMAPYGVTPGYMAPLQSNPMPRGRPIFDLARDVLRKVARANQMVWSIQDGRIIMVPETSYAPYDIPEINSATGMVGWPVQMINGITFKTLLNPSLKVGGLVHLNNCSIQQHQQTLNAKPQSQGSHIASHNKIDSDGFYYLMSVNHKGDTRGNEWYSDALCLAVDATTVAQAATGNSIFSSPNVIKRFG</sequence>
<evidence type="ECO:0000313" key="2">
    <source>
        <dbReference type="Proteomes" id="UP001056386"/>
    </source>
</evidence>
<name>A0ABY5B9M8_BURGL</name>
<keyword evidence="2" id="KW-1185">Reference proteome</keyword>
<evidence type="ECO:0008006" key="3">
    <source>
        <dbReference type="Google" id="ProtNLM"/>
    </source>
</evidence>
<protein>
    <recommendedName>
        <fullName evidence="3">Bacteriophage protein</fullName>
    </recommendedName>
</protein>
<dbReference type="EMBL" id="CP099583">
    <property type="protein sequence ID" value="USS43726.1"/>
    <property type="molecule type" value="Genomic_DNA"/>
</dbReference>
<dbReference type="RefSeq" id="WP_035976925.1">
    <property type="nucleotide sequence ID" value="NZ_CP021075.1"/>
</dbReference>